<dbReference type="Pfam" id="PF13456">
    <property type="entry name" value="RVT_3"/>
    <property type="match status" value="1"/>
</dbReference>
<dbReference type="Proteomes" id="UP000265520">
    <property type="component" value="Unassembled WGS sequence"/>
</dbReference>
<evidence type="ECO:0000313" key="2">
    <source>
        <dbReference type="EMBL" id="MCI40821.1"/>
    </source>
</evidence>
<dbReference type="InterPro" id="IPR002156">
    <property type="entry name" value="RNaseH_domain"/>
</dbReference>
<evidence type="ECO:0000259" key="1">
    <source>
        <dbReference type="Pfam" id="PF13456"/>
    </source>
</evidence>
<sequence length="48" mass="5711">MVTGRCNLNGDTPILIRRIQELINMDRQTQFQHTWREGNRSADWLVNL</sequence>
<keyword evidence="3" id="KW-1185">Reference proteome</keyword>
<name>A0A392RW02_9FABA</name>
<organism evidence="2 3">
    <name type="scientific">Trifolium medium</name>
    <dbReference type="NCBI Taxonomy" id="97028"/>
    <lineage>
        <taxon>Eukaryota</taxon>
        <taxon>Viridiplantae</taxon>
        <taxon>Streptophyta</taxon>
        <taxon>Embryophyta</taxon>
        <taxon>Tracheophyta</taxon>
        <taxon>Spermatophyta</taxon>
        <taxon>Magnoliopsida</taxon>
        <taxon>eudicotyledons</taxon>
        <taxon>Gunneridae</taxon>
        <taxon>Pentapetalae</taxon>
        <taxon>rosids</taxon>
        <taxon>fabids</taxon>
        <taxon>Fabales</taxon>
        <taxon>Fabaceae</taxon>
        <taxon>Papilionoideae</taxon>
        <taxon>50 kb inversion clade</taxon>
        <taxon>NPAAA clade</taxon>
        <taxon>Hologalegina</taxon>
        <taxon>IRL clade</taxon>
        <taxon>Trifolieae</taxon>
        <taxon>Trifolium</taxon>
    </lineage>
</organism>
<proteinExistence type="predicted"/>
<protein>
    <recommendedName>
        <fullName evidence="1">RNase H type-1 domain-containing protein</fullName>
    </recommendedName>
</protein>
<dbReference type="GO" id="GO:0003676">
    <property type="term" value="F:nucleic acid binding"/>
    <property type="evidence" value="ECO:0007669"/>
    <property type="project" value="InterPro"/>
</dbReference>
<feature type="non-terminal residue" evidence="2">
    <location>
        <position position="48"/>
    </location>
</feature>
<dbReference type="GO" id="GO:0004523">
    <property type="term" value="F:RNA-DNA hybrid ribonuclease activity"/>
    <property type="evidence" value="ECO:0007669"/>
    <property type="project" value="InterPro"/>
</dbReference>
<evidence type="ECO:0000313" key="3">
    <source>
        <dbReference type="Proteomes" id="UP000265520"/>
    </source>
</evidence>
<reference evidence="2 3" key="1">
    <citation type="journal article" date="2018" name="Front. Plant Sci.">
        <title>Red Clover (Trifolium pratense) and Zigzag Clover (T. medium) - A Picture of Genomic Similarities and Differences.</title>
        <authorList>
            <person name="Dluhosova J."/>
            <person name="Istvanek J."/>
            <person name="Nedelnik J."/>
            <person name="Repkova J."/>
        </authorList>
    </citation>
    <scope>NUCLEOTIDE SEQUENCE [LARGE SCALE GENOMIC DNA]</scope>
    <source>
        <strain evidence="3">cv. 10/8</strain>
        <tissue evidence="2">Leaf</tissue>
    </source>
</reference>
<dbReference type="AlphaFoldDB" id="A0A392RW02"/>
<feature type="domain" description="RNase H type-1" evidence="1">
    <location>
        <begin position="11"/>
        <end position="47"/>
    </location>
</feature>
<dbReference type="EMBL" id="LXQA010284328">
    <property type="protein sequence ID" value="MCI40821.1"/>
    <property type="molecule type" value="Genomic_DNA"/>
</dbReference>
<accession>A0A392RW02</accession>
<comment type="caution">
    <text evidence="2">The sequence shown here is derived from an EMBL/GenBank/DDBJ whole genome shotgun (WGS) entry which is preliminary data.</text>
</comment>